<protein>
    <submittedName>
        <fullName evidence="6">NGCA protein</fullName>
    </submittedName>
</protein>
<dbReference type="SUPFAM" id="SSF48726">
    <property type="entry name" value="Immunoglobulin"/>
    <property type="match status" value="2"/>
</dbReference>
<keyword evidence="2" id="KW-0677">Repeat</keyword>
<feature type="non-terminal residue" evidence="6">
    <location>
        <position position="1"/>
    </location>
</feature>
<evidence type="ECO:0000256" key="4">
    <source>
        <dbReference type="ARBA" id="ARBA00023319"/>
    </source>
</evidence>
<sequence length="181" mass="19655">RPQSGVFGPGETARLDCLVEGKPRPHVAWRLNGVPIEEAPGAGRRAVREGALVLSRLEPNDSLVAQCEAHNRHGRLLANAFIYVVELPVKILTPDKTPYAVVENRTVFLHCWAFGAPAPTVEWLTPGMEPALQDDRAFIFTNGTLRLGPVVRGDGGPFTCWAHNAHSNASVTAHLDVKGTR</sequence>
<evidence type="ECO:0000313" key="6">
    <source>
        <dbReference type="EMBL" id="NXL54948.1"/>
    </source>
</evidence>
<dbReference type="SMART" id="SM00409">
    <property type="entry name" value="IG"/>
    <property type="match status" value="2"/>
</dbReference>
<comment type="caution">
    <text evidence="6">The sequence shown here is derived from an EMBL/GenBank/DDBJ whole genome shotgun (WGS) entry which is preliminary data.</text>
</comment>
<reference evidence="6 7" key="1">
    <citation type="submission" date="2019-09" db="EMBL/GenBank/DDBJ databases">
        <title>Bird 10,000 Genomes (B10K) Project - Family phase.</title>
        <authorList>
            <person name="Zhang G."/>
        </authorList>
    </citation>
    <scope>NUCLEOTIDE SEQUENCE [LARGE SCALE GENOMIC DNA]</scope>
    <source>
        <strain evidence="6">B10K-DU-009-04</strain>
        <tissue evidence="6">Mixed tissue sample</tissue>
    </source>
</reference>
<evidence type="ECO:0000259" key="5">
    <source>
        <dbReference type="PROSITE" id="PS50835"/>
    </source>
</evidence>
<dbReference type="InterPro" id="IPR036179">
    <property type="entry name" value="Ig-like_dom_sf"/>
</dbReference>
<dbReference type="Gene3D" id="2.60.40.10">
    <property type="entry name" value="Immunoglobulins"/>
    <property type="match status" value="2"/>
</dbReference>
<dbReference type="Pfam" id="PF13927">
    <property type="entry name" value="Ig_3"/>
    <property type="match status" value="1"/>
</dbReference>
<evidence type="ECO:0000256" key="3">
    <source>
        <dbReference type="ARBA" id="ARBA00023157"/>
    </source>
</evidence>
<keyword evidence="1" id="KW-0732">Signal</keyword>
<dbReference type="PANTHER" id="PTHR12231:SF241">
    <property type="entry name" value="L1 CELL ADHESION MOLECULE"/>
    <property type="match status" value="1"/>
</dbReference>
<gene>
    <name evidence="6" type="primary">Ngca_2</name>
    <name evidence="6" type="ORF">PODPOD_R15311</name>
</gene>
<evidence type="ECO:0000256" key="1">
    <source>
        <dbReference type="ARBA" id="ARBA00022729"/>
    </source>
</evidence>
<keyword evidence="3" id="KW-1015">Disulfide bond</keyword>
<keyword evidence="4" id="KW-0393">Immunoglobulin domain</keyword>
<name>A0A7L0TLX6_PODPO</name>
<proteinExistence type="predicted"/>
<dbReference type="InterPro" id="IPR051170">
    <property type="entry name" value="Neural/epithelial_adhesion"/>
</dbReference>
<dbReference type="InterPro" id="IPR003598">
    <property type="entry name" value="Ig_sub2"/>
</dbReference>
<dbReference type="Proteomes" id="UP000555275">
    <property type="component" value="Unassembled WGS sequence"/>
</dbReference>
<dbReference type="SMART" id="SM00408">
    <property type="entry name" value="IGc2"/>
    <property type="match status" value="2"/>
</dbReference>
<dbReference type="InterPro" id="IPR013783">
    <property type="entry name" value="Ig-like_fold"/>
</dbReference>
<dbReference type="InterPro" id="IPR013098">
    <property type="entry name" value="Ig_I-set"/>
</dbReference>
<dbReference type="FunFam" id="2.60.40.10:FF:000063">
    <property type="entry name" value="neural cell adhesion molecule L1"/>
    <property type="match status" value="1"/>
</dbReference>
<feature type="domain" description="Ig-like" evidence="5">
    <location>
        <begin position="88"/>
        <end position="172"/>
    </location>
</feature>
<dbReference type="Pfam" id="PF07679">
    <property type="entry name" value="I-set"/>
    <property type="match status" value="1"/>
</dbReference>
<dbReference type="OrthoDB" id="2413561at2759"/>
<evidence type="ECO:0000256" key="2">
    <source>
        <dbReference type="ARBA" id="ARBA00022737"/>
    </source>
</evidence>
<feature type="domain" description="Ig-like" evidence="5">
    <location>
        <begin position="1"/>
        <end position="78"/>
    </location>
</feature>
<dbReference type="InterPro" id="IPR007110">
    <property type="entry name" value="Ig-like_dom"/>
</dbReference>
<organism evidence="6 7">
    <name type="scientific">Podilymbus podiceps</name>
    <name type="common">Pied-billed grebe</name>
    <dbReference type="NCBI Taxonomy" id="9252"/>
    <lineage>
        <taxon>Eukaryota</taxon>
        <taxon>Metazoa</taxon>
        <taxon>Chordata</taxon>
        <taxon>Craniata</taxon>
        <taxon>Vertebrata</taxon>
        <taxon>Euteleostomi</taxon>
        <taxon>Archelosauria</taxon>
        <taxon>Archosauria</taxon>
        <taxon>Dinosauria</taxon>
        <taxon>Saurischia</taxon>
        <taxon>Theropoda</taxon>
        <taxon>Coelurosauria</taxon>
        <taxon>Aves</taxon>
        <taxon>Neognathae</taxon>
        <taxon>Neoaves</taxon>
        <taxon>Mirandornithes</taxon>
        <taxon>Podicipediformes</taxon>
        <taxon>Podicipedidae</taxon>
        <taxon>Podilymbus</taxon>
    </lineage>
</organism>
<dbReference type="EMBL" id="VXAO01004299">
    <property type="protein sequence ID" value="NXL54948.1"/>
    <property type="molecule type" value="Genomic_DNA"/>
</dbReference>
<dbReference type="PANTHER" id="PTHR12231">
    <property type="entry name" value="CTX-RELATED TYPE I TRANSMEMBRANE PROTEIN"/>
    <property type="match status" value="1"/>
</dbReference>
<evidence type="ECO:0000313" key="7">
    <source>
        <dbReference type="Proteomes" id="UP000555275"/>
    </source>
</evidence>
<dbReference type="PROSITE" id="PS50835">
    <property type="entry name" value="IG_LIKE"/>
    <property type="match status" value="2"/>
</dbReference>
<dbReference type="GO" id="GO:0043005">
    <property type="term" value="C:neuron projection"/>
    <property type="evidence" value="ECO:0007669"/>
    <property type="project" value="TreeGrafter"/>
</dbReference>
<dbReference type="AlphaFoldDB" id="A0A7L0TLX6"/>
<dbReference type="InterPro" id="IPR003599">
    <property type="entry name" value="Ig_sub"/>
</dbReference>
<keyword evidence="7" id="KW-1185">Reference proteome</keyword>
<accession>A0A7L0TLX6</accession>
<feature type="non-terminal residue" evidence="6">
    <location>
        <position position="181"/>
    </location>
</feature>